<dbReference type="AlphaFoldDB" id="A0AAU8BP74"/>
<feature type="signal peptide" evidence="1">
    <location>
        <begin position="1"/>
        <end position="23"/>
    </location>
</feature>
<dbReference type="EMBL" id="CP115921">
    <property type="protein sequence ID" value="XCD18166.1"/>
    <property type="molecule type" value="Genomic_DNA"/>
</dbReference>
<proteinExistence type="predicted"/>
<reference evidence="2" key="1">
    <citation type="submission" date="2023-01" db="EMBL/GenBank/DDBJ databases">
        <title>Vibrio sp. CB1-14 genome sequencing.</title>
        <authorList>
            <person name="Otstavnykh N."/>
            <person name="Isaeva M."/>
            <person name="Meleshko D."/>
        </authorList>
    </citation>
    <scope>NUCLEOTIDE SEQUENCE</scope>
    <source>
        <strain evidence="2">CB1-14</strain>
    </source>
</reference>
<name>A0AAU8BP74_9VIBR</name>
<organism evidence="2">
    <name type="scientific">Vibrio chaetopteri</name>
    <dbReference type="NCBI Taxonomy" id="3016528"/>
    <lineage>
        <taxon>Bacteria</taxon>
        <taxon>Pseudomonadati</taxon>
        <taxon>Pseudomonadota</taxon>
        <taxon>Gammaproteobacteria</taxon>
        <taxon>Vibrionales</taxon>
        <taxon>Vibrionaceae</taxon>
        <taxon>Vibrio</taxon>
    </lineage>
</organism>
<sequence length="381" mass="41034">MKTKLKTLAFLVTTATASNQLVASTLSIDARGDAMGGTGVVSASYLTAPFYNPALTAIYRRNDDAGMLVPSLGISYDDQDQLLDKVDDAFSAADRNDAAATQAALQALDGTQAKVDFGGAVAFGLPNRFIAANIFGKAYIENVATPDIAPDLGDPVTQAQNTAIKTASVAVTEVGLSLAKYQTLFGQHFSFGISPKLQRIYTYTSVNSLQDFKFDNIREDSTGETAFNLDAGALWFHGPFRAGISGRNLFSRNIDTKSGFVTVGGRDVAYGYQYQLQPLYTVGAGFIADYFQLSIDYDLNKEKKFTQFDDDVQMFRAGIEVDLVRQIQLRGGYHKNLARDSEGTLTAGIGLSPLNLFELSVAASYTSPKAMGASVNFLATY</sequence>
<keyword evidence="1" id="KW-0732">Signal</keyword>
<dbReference type="InterPro" id="IPR032811">
    <property type="entry name" value="Put_conjugal_transfer"/>
</dbReference>
<dbReference type="KEGG" id="vck:PG915_23105"/>
<dbReference type="RefSeq" id="WP_353499314.1">
    <property type="nucleotide sequence ID" value="NZ_CP115921.1"/>
</dbReference>
<evidence type="ECO:0000256" key="1">
    <source>
        <dbReference type="SAM" id="SignalP"/>
    </source>
</evidence>
<protein>
    <submittedName>
        <fullName evidence="2">Conjugal transfer protein TraF</fullName>
    </submittedName>
</protein>
<evidence type="ECO:0000313" key="2">
    <source>
        <dbReference type="EMBL" id="XCD18166.1"/>
    </source>
</evidence>
<feature type="chain" id="PRO_5043650112" evidence="1">
    <location>
        <begin position="24"/>
        <end position="381"/>
    </location>
</feature>
<gene>
    <name evidence="2" type="ORF">PG915_23105</name>
</gene>
<dbReference type="Gene3D" id="2.40.160.60">
    <property type="entry name" value="Outer membrane protein transport protein (OMPP1/FadL/TodX)"/>
    <property type="match status" value="1"/>
</dbReference>
<dbReference type="Pfam" id="PF13729">
    <property type="entry name" value="TraF_2"/>
    <property type="match status" value="1"/>
</dbReference>
<accession>A0AAU8BP74</accession>